<dbReference type="InterPro" id="IPR052743">
    <property type="entry name" value="Glutaminase_GtaA"/>
</dbReference>
<dbReference type="InterPro" id="IPR032514">
    <property type="entry name" value="GtaA_central"/>
</dbReference>
<dbReference type="Pfam" id="PF16335">
    <property type="entry name" value="GtaA_6_Hairpin"/>
    <property type="match status" value="1"/>
</dbReference>
<evidence type="ECO:0000259" key="3">
    <source>
        <dbReference type="Pfam" id="PF16335"/>
    </source>
</evidence>
<feature type="region of interest" description="Disordered" evidence="1">
    <location>
        <begin position="905"/>
        <end position="931"/>
    </location>
</feature>
<evidence type="ECO:0000256" key="2">
    <source>
        <dbReference type="SAM" id="SignalP"/>
    </source>
</evidence>
<comment type="caution">
    <text evidence="5">The sequence shown here is derived from an EMBL/GenBank/DDBJ whole genome shotgun (WGS) entry which is preliminary data.</text>
</comment>
<dbReference type="PANTHER" id="PTHR31987">
    <property type="entry name" value="GLUTAMINASE A-RELATED"/>
    <property type="match status" value="1"/>
</dbReference>
<dbReference type="AlphaFoldDB" id="A0AAN6K145"/>
<evidence type="ECO:0000313" key="5">
    <source>
        <dbReference type="EMBL" id="KAK0557871.1"/>
    </source>
</evidence>
<feature type="chain" id="PRO_5042921747" description="Glutaminase A" evidence="2">
    <location>
        <begin position="35"/>
        <end position="931"/>
    </location>
</feature>
<keyword evidence="6" id="KW-1185">Reference proteome</keyword>
<feature type="signal peptide" evidence="2">
    <location>
        <begin position="1"/>
        <end position="34"/>
    </location>
</feature>
<feature type="domain" description="Glutaminase A N-terminal" evidence="4">
    <location>
        <begin position="253"/>
        <end position="490"/>
    </location>
</feature>
<name>A0AAN6K145_9BASI</name>
<evidence type="ECO:0008006" key="7">
    <source>
        <dbReference type="Google" id="ProtNLM"/>
    </source>
</evidence>
<feature type="domain" description="Glutaminase A central" evidence="3">
    <location>
        <begin position="501"/>
        <end position="861"/>
    </location>
</feature>
<accession>A0AAN6K145</accession>
<sequence length="931" mass="102990">MFSPSGSAMRRLNAMLPFFVLSLYLIAFTGSVQASSLRSTTNLVFTKLADLTRPQSQKEAGNSPYVTPMSAGEDQTSTSFGTGWETVNSPVVRLFDGRINQPGFAVIATGSDGKGGQLALNSTGIFPNTQKVIQSDRVHMKQRLAFPGVSTFTPINPPSIPLAVRGPYLSAWLPSGSLLSATPPNNAGNGGYLAGQYPAFWTSGRGADGDFRLGTHGYIRIDNTTYQFMGDGFGNIVRAGKNANQLSMEYTSTRTIFKFEAAGVLFTVTFFTPITPNDFLRQSLPLSYIHFELDKLSATFRKVQVYFDIDERWITGHEDYQDFPYVLDFKEYDGTQQYFLTRTRQQFYTEFRQRAEWGSTSWAIRDRPGVTSLNQNNVNAQLEFLVTGALSGEHFGIGGPDNSFAFAVDMNAANATNDILLSIGHFRSPYINLVKANTSSPSANASYQQDRYGYWQSEFSVFADAVKFFLDDFESALANATAFDKKVAQDSKAVVGGGIVGNQYAAITTLSVRQALGALELTISRDPKTKKWNTTDTIIGLKEISSNGDSQTVDVIYPTFPILSYLNPAWIPLLLNPIFEYTESGLYPNKWAVHDLGTWPNLVGYPKGNDEPMQVEESGNMIIMTLHWAQLAGKKTAIPYLKKHYKIMAQWASFLIEDSLIPASQLSTDDFAGTASNQTNLAIKGLIGIAAMGEIASLVGQSGDAAIYRNISQQYASAWQFLAVDKAKTHTKLLYQQDDSWGTLYNAGLERWLNLALLPKSIYDMQDKWYPKQQQKYGVPLDSRHQWTKSDWALFSASVSGSISTRNLFISLLYKFWSDGKTGVPMTDLYETTTGDSPKYPYDPTVNFLARPVVGGHFALLAKQAADKANGVTNAAYGPNPTKTSYTDAELMKLIQDSEAMQSKLSTAGTAQHRRRASRQVLEPMRRKMHH</sequence>
<feature type="region of interest" description="Disordered" evidence="1">
    <location>
        <begin position="55"/>
        <end position="74"/>
    </location>
</feature>
<protein>
    <recommendedName>
        <fullName evidence="7">Glutaminase A</fullName>
    </recommendedName>
</protein>
<dbReference type="InterPro" id="IPR033433">
    <property type="entry name" value="GtaA_N"/>
</dbReference>
<evidence type="ECO:0000256" key="1">
    <source>
        <dbReference type="SAM" id="MobiDB-lite"/>
    </source>
</evidence>
<dbReference type="Pfam" id="PF17168">
    <property type="entry name" value="DUF5127"/>
    <property type="match status" value="1"/>
</dbReference>
<gene>
    <name evidence="5" type="ORF">OC846_000166</name>
</gene>
<proteinExistence type="predicted"/>
<organism evidence="5 6">
    <name type="scientific">Tilletia horrida</name>
    <dbReference type="NCBI Taxonomy" id="155126"/>
    <lineage>
        <taxon>Eukaryota</taxon>
        <taxon>Fungi</taxon>
        <taxon>Dikarya</taxon>
        <taxon>Basidiomycota</taxon>
        <taxon>Ustilaginomycotina</taxon>
        <taxon>Exobasidiomycetes</taxon>
        <taxon>Tilletiales</taxon>
        <taxon>Tilletiaceae</taxon>
        <taxon>Tilletia</taxon>
    </lineage>
</organism>
<dbReference type="Proteomes" id="UP001176517">
    <property type="component" value="Unassembled WGS sequence"/>
</dbReference>
<evidence type="ECO:0000259" key="4">
    <source>
        <dbReference type="Pfam" id="PF17168"/>
    </source>
</evidence>
<reference evidence="5" key="1">
    <citation type="journal article" date="2023" name="PhytoFront">
        <title>Draft Genome Resources of Seven Strains of Tilletia horrida, Causal Agent of Kernel Smut of Rice.</title>
        <authorList>
            <person name="Khanal S."/>
            <person name="Antony Babu S."/>
            <person name="Zhou X.G."/>
        </authorList>
    </citation>
    <scope>NUCLEOTIDE SEQUENCE</scope>
    <source>
        <strain evidence="5">TX6</strain>
    </source>
</reference>
<keyword evidence="2" id="KW-0732">Signal</keyword>
<evidence type="ECO:0000313" key="6">
    <source>
        <dbReference type="Proteomes" id="UP001176517"/>
    </source>
</evidence>
<dbReference type="PANTHER" id="PTHR31987:SF1">
    <property type="entry name" value="GLUTAMINASE A"/>
    <property type="match status" value="1"/>
</dbReference>
<dbReference type="EMBL" id="JAPDMZ010000002">
    <property type="protein sequence ID" value="KAK0557871.1"/>
    <property type="molecule type" value="Genomic_DNA"/>
</dbReference>